<feature type="transmembrane region" description="Helical" evidence="2">
    <location>
        <begin position="221"/>
        <end position="237"/>
    </location>
</feature>
<dbReference type="InterPro" id="IPR002656">
    <property type="entry name" value="Acyl_transf_3_dom"/>
</dbReference>
<accession>A0A062U225</accession>
<feature type="transmembrane region" description="Helical" evidence="2">
    <location>
        <begin position="113"/>
        <end position="134"/>
    </location>
</feature>
<keyword evidence="5" id="KW-1185">Reference proteome</keyword>
<dbReference type="PATRIC" id="fig|1280946.3.peg.1840"/>
<keyword evidence="2" id="KW-0472">Membrane</keyword>
<reference evidence="4 5" key="1">
    <citation type="journal article" date="2014" name="Antonie Van Leeuwenhoek">
        <title>Hyphomonas beringensis sp. nov. and Hyphomonas chukchiensis sp. nov., isolated from surface seawater of the Bering Sea and Chukchi Sea.</title>
        <authorList>
            <person name="Li C."/>
            <person name="Lai Q."/>
            <person name="Li G."/>
            <person name="Dong C."/>
            <person name="Wang J."/>
            <person name="Liao Y."/>
            <person name="Shao Z."/>
        </authorList>
    </citation>
    <scope>NUCLEOTIDE SEQUENCE [LARGE SCALE GENOMIC DNA]</scope>
    <source>
        <strain evidence="4 5">25B14_1</strain>
    </source>
</reference>
<feature type="domain" description="Acyltransferase 3" evidence="3">
    <location>
        <begin position="23"/>
        <end position="366"/>
    </location>
</feature>
<feature type="transmembrane region" description="Helical" evidence="2">
    <location>
        <begin position="64"/>
        <end position="93"/>
    </location>
</feature>
<sequence length="412" mass="45966">MTTEPIAPNLGNQDHPVFSNSLASLRGLAASFVVIYHGFLLLRVNGFDFPQRQALDFSDPYRVIVHALIGFFNGPAAVVLFFVLSGTVLTLSFKRSSGSQLFHLLAYYVRRAFRLYPLLIAVTLFSAAMHWFWFTDKPIDIGTSWMNNYFTHVPNLKEIVLNAVGYSNSLNSPAWTIRIEIVASVLMPLFIFLTRRPIYICATFAVLLALMYAPLKIGHVNVYMISFFLGALIPVYGRTIANIYASAPIALRYASVIGAVFAGMFTQRIFRPWIHVDPSSVLVVSLAAAFIVTVTYYGRRQNGWLNSKSLIFLGEISYGLYLLHFIILFMFMRLLAPYLGAAPSPELAIAAMFGVGLLTLLVTIPLATATFYFLEKPLQNMGRKYSRKLQAMSSKEQKPHTTAAPETPSAIN</sequence>
<name>A0A062U225_9PROT</name>
<comment type="caution">
    <text evidence="4">The sequence shown here is derived from an EMBL/GenBank/DDBJ whole genome shotgun (WGS) entry which is preliminary data.</text>
</comment>
<organism evidence="4 5">
    <name type="scientific">Hyphomonas beringensis</name>
    <dbReference type="NCBI Taxonomy" id="1280946"/>
    <lineage>
        <taxon>Bacteria</taxon>
        <taxon>Pseudomonadati</taxon>
        <taxon>Pseudomonadota</taxon>
        <taxon>Alphaproteobacteria</taxon>
        <taxon>Hyphomonadales</taxon>
        <taxon>Hyphomonadaceae</taxon>
        <taxon>Hyphomonas</taxon>
    </lineage>
</organism>
<feature type="transmembrane region" description="Helical" evidence="2">
    <location>
        <begin position="198"/>
        <end position="215"/>
    </location>
</feature>
<dbReference type="eggNOG" id="COG1835">
    <property type="taxonomic scope" value="Bacteria"/>
</dbReference>
<feature type="transmembrane region" description="Helical" evidence="2">
    <location>
        <begin position="347"/>
        <end position="374"/>
    </location>
</feature>
<dbReference type="AlphaFoldDB" id="A0A062U225"/>
<keyword evidence="2" id="KW-1133">Transmembrane helix</keyword>
<feature type="transmembrane region" description="Helical" evidence="2">
    <location>
        <begin position="175"/>
        <end position="193"/>
    </location>
</feature>
<dbReference type="PANTHER" id="PTHR23028">
    <property type="entry name" value="ACETYLTRANSFERASE"/>
    <property type="match status" value="1"/>
</dbReference>
<protein>
    <recommendedName>
        <fullName evidence="3">Acyltransferase 3 domain-containing protein</fullName>
    </recommendedName>
</protein>
<feature type="transmembrane region" description="Helical" evidence="2">
    <location>
        <begin position="249"/>
        <end position="267"/>
    </location>
</feature>
<evidence type="ECO:0000313" key="5">
    <source>
        <dbReference type="Proteomes" id="UP000027037"/>
    </source>
</evidence>
<feature type="region of interest" description="Disordered" evidence="1">
    <location>
        <begin position="392"/>
        <end position="412"/>
    </location>
</feature>
<gene>
    <name evidence="4" type="ORF">HY29_14150</name>
</gene>
<evidence type="ECO:0000256" key="2">
    <source>
        <dbReference type="SAM" id="Phobius"/>
    </source>
</evidence>
<proteinExistence type="predicted"/>
<evidence type="ECO:0000259" key="3">
    <source>
        <dbReference type="Pfam" id="PF01757"/>
    </source>
</evidence>
<feature type="transmembrane region" description="Helical" evidence="2">
    <location>
        <begin position="25"/>
        <end position="44"/>
    </location>
</feature>
<dbReference type="EMBL" id="AWFF01000037">
    <property type="protein sequence ID" value="KCZ54396.1"/>
    <property type="molecule type" value="Genomic_DNA"/>
</dbReference>
<dbReference type="Proteomes" id="UP000027037">
    <property type="component" value="Unassembled WGS sequence"/>
</dbReference>
<evidence type="ECO:0000313" key="4">
    <source>
        <dbReference type="EMBL" id="KCZ54396.1"/>
    </source>
</evidence>
<dbReference type="InterPro" id="IPR050879">
    <property type="entry name" value="Acyltransferase_3"/>
</dbReference>
<dbReference type="RefSeq" id="WP_034796000.1">
    <property type="nucleotide sequence ID" value="NZ_AWFF01000037.1"/>
</dbReference>
<dbReference type="Pfam" id="PF01757">
    <property type="entry name" value="Acyl_transf_3"/>
    <property type="match status" value="1"/>
</dbReference>
<feature type="transmembrane region" description="Helical" evidence="2">
    <location>
        <begin position="310"/>
        <end position="335"/>
    </location>
</feature>
<evidence type="ECO:0000256" key="1">
    <source>
        <dbReference type="SAM" id="MobiDB-lite"/>
    </source>
</evidence>
<dbReference type="STRING" id="1280946.HY29_14150"/>
<dbReference type="OrthoDB" id="9796461at2"/>
<keyword evidence="2" id="KW-0812">Transmembrane</keyword>
<feature type="transmembrane region" description="Helical" evidence="2">
    <location>
        <begin position="279"/>
        <end position="298"/>
    </location>
</feature>
<dbReference type="GO" id="GO:0016747">
    <property type="term" value="F:acyltransferase activity, transferring groups other than amino-acyl groups"/>
    <property type="evidence" value="ECO:0007669"/>
    <property type="project" value="InterPro"/>
</dbReference>